<dbReference type="PANTHER" id="PTHR21240">
    <property type="entry name" value="2-AMINO-3-CARBOXYLMUCONATE-6-SEMIALDEHYDE DECARBOXYLASE"/>
    <property type="match status" value="1"/>
</dbReference>
<dbReference type="EMBL" id="PFTV01000079">
    <property type="protein sequence ID" value="PJB57159.1"/>
    <property type="molecule type" value="Genomic_DNA"/>
</dbReference>
<protein>
    <recommendedName>
        <fullName evidence="3">Amidohydrolase-related domain-containing protein</fullName>
    </recommendedName>
</protein>
<dbReference type="InterPro" id="IPR032465">
    <property type="entry name" value="ACMSD"/>
</dbReference>
<gene>
    <name evidence="4" type="ORF">AUK42_04760</name>
    <name evidence="7" type="ORF">CO097_03185</name>
    <name evidence="6" type="ORF">COZ07_06580</name>
    <name evidence="5" type="ORF">COZ58_08075</name>
</gene>
<reference evidence="5" key="2">
    <citation type="submission" date="2017-09" db="EMBL/GenBank/DDBJ databases">
        <title>Depth-based differentiation of microbial function through sediment-hosted aquifers and enrichment of novel symbionts in the deep terrestrial subsurface.</title>
        <authorList>
            <person name="Probst A.J."/>
            <person name="Ladd B."/>
            <person name="Jarett J.K."/>
            <person name="Geller-Mcgrath D.E."/>
            <person name="Sieber C.M.K."/>
            <person name="Emerson J.B."/>
            <person name="Anantharaman K."/>
            <person name="Thomas B.C."/>
            <person name="Malmstrom R."/>
            <person name="Stieglmeier M."/>
            <person name="Klingl A."/>
            <person name="Woyke T."/>
            <person name="Ryan C.M."/>
            <person name="Banfield J.F."/>
        </authorList>
    </citation>
    <scope>NUCLEOTIDE SEQUENCE</scope>
    <source>
        <strain evidence="5">CG_4_8_14_3_um_filter_34_18</strain>
    </source>
</reference>
<dbReference type="STRING" id="1805029.AUK42_04760"/>
<dbReference type="GO" id="GO:0016831">
    <property type="term" value="F:carboxy-lyase activity"/>
    <property type="evidence" value="ECO:0007669"/>
    <property type="project" value="InterPro"/>
</dbReference>
<sequence>MTQKTITNKMVKKRKKRDLWFYIIIIILLAAMFLWYLRQIGYLPLWIDNQPSPLITQMDSTLREKRAAFKIINAHEHVQSFRNIPILLKMMEDCQIEKMVLLGTSKYTFYLNPKYGFTEYDQNNEEIINISKKYPDKFIALCTINPLDEDKLEKLKACIVAGAKGLKLYNGHGYFYDHFFKLSLDDPGMMEVYEYCEEQRIPILYHINSGRFLDQMERILKTFPNLVVVAPHFILTSRNITLLSRLLDTYPNLYTDISFGHPDFQVTGFKSISQNAVAFREFMQKYRDRINFGTDIVITSYRAKSRSYIEEVTLSYFDMLEKEEFTLPSSIYKMMSKKARENTDPDAVYKGLHLDDETLRMIYHDNVVRIFGK</sequence>
<dbReference type="Proteomes" id="UP000182763">
    <property type="component" value="Unassembled WGS sequence"/>
</dbReference>
<keyword evidence="2" id="KW-0812">Transmembrane</keyword>
<accession>A0A2M8CDS2</accession>
<evidence type="ECO:0000313" key="5">
    <source>
        <dbReference type="EMBL" id="PIX33314.1"/>
    </source>
</evidence>
<feature type="domain" description="Amidohydrolase-related" evidence="3">
    <location>
        <begin position="120"/>
        <end position="372"/>
    </location>
</feature>
<dbReference type="EMBL" id="PFKO01000253">
    <property type="protein sequence ID" value="PIY32173.1"/>
    <property type="molecule type" value="Genomic_DNA"/>
</dbReference>
<evidence type="ECO:0000256" key="2">
    <source>
        <dbReference type="SAM" id="Phobius"/>
    </source>
</evidence>
<dbReference type="Gene3D" id="3.20.20.140">
    <property type="entry name" value="Metal-dependent hydrolases"/>
    <property type="match status" value="1"/>
</dbReference>
<dbReference type="EMBL" id="PFIP01000167">
    <property type="protein sequence ID" value="PIX33314.1"/>
    <property type="molecule type" value="Genomic_DNA"/>
</dbReference>
<name>A0A1J5GB01_9BACT</name>
<dbReference type="GO" id="GO:0019748">
    <property type="term" value="P:secondary metabolic process"/>
    <property type="evidence" value="ECO:0007669"/>
    <property type="project" value="TreeGrafter"/>
</dbReference>
<evidence type="ECO:0000313" key="6">
    <source>
        <dbReference type="EMBL" id="PIY32173.1"/>
    </source>
</evidence>
<feature type="transmembrane region" description="Helical" evidence="2">
    <location>
        <begin position="20"/>
        <end position="37"/>
    </location>
</feature>
<evidence type="ECO:0000313" key="4">
    <source>
        <dbReference type="EMBL" id="OIP69881.1"/>
    </source>
</evidence>
<dbReference type="Proteomes" id="UP000230646">
    <property type="component" value="Unassembled WGS sequence"/>
</dbReference>
<keyword evidence="2" id="KW-0472">Membrane</keyword>
<dbReference type="Pfam" id="PF04909">
    <property type="entry name" value="Amidohydro_2"/>
    <property type="match status" value="1"/>
</dbReference>
<proteinExistence type="predicted"/>
<dbReference type="PANTHER" id="PTHR21240:SF28">
    <property type="entry name" value="ISO-OROTATE DECARBOXYLASE (EUROFUNG)"/>
    <property type="match status" value="1"/>
</dbReference>
<dbReference type="GO" id="GO:0005737">
    <property type="term" value="C:cytoplasm"/>
    <property type="evidence" value="ECO:0007669"/>
    <property type="project" value="TreeGrafter"/>
</dbReference>
<dbReference type="SUPFAM" id="SSF51556">
    <property type="entry name" value="Metallo-dependent hydrolases"/>
    <property type="match status" value="1"/>
</dbReference>
<reference evidence="9 10" key="3">
    <citation type="submission" date="2017-09" db="EMBL/GenBank/DDBJ databases">
        <title>Depth-based differentiation of microbial function through sediment-hosted aquifers and enrichment of novel symbionts in the deep terrestrial subsurface.</title>
        <authorList>
            <person name="Probst A.J."/>
            <person name="Ladd B."/>
            <person name="Jarett J.K."/>
            <person name="Geller-Mcgrath D.E."/>
            <person name="Sieber C.M."/>
            <person name="Emerson J.B."/>
            <person name="Anantharaman K."/>
            <person name="Thomas B.C."/>
            <person name="Malmstrom R."/>
            <person name="Stieglmeier M."/>
            <person name="Klingl A."/>
            <person name="Woyke T."/>
            <person name="Ryan C.M."/>
            <person name="Banfield J.F."/>
        </authorList>
    </citation>
    <scope>NUCLEOTIDE SEQUENCE [LARGE SCALE GENOMIC DNA]</scope>
    <source>
        <strain evidence="6">CG_4_10_14_3_um_filter_34_13</strain>
        <strain evidence="7">CG_4_9_14_3_um_filter_33_16</strain>
    </source>
</reference>
<dbReference type="AlphaFoldDB" id="A0A1J5GB01"/>
<dbReference type="EMBL" id="MNYY01000095">
    <property type="protein sequence ID" value="OIP69881.1"/>
    <property type="molecule type" value="Genomic_DNA"/>
</dbReference>
<reference evidence="4 8" key="1">
    <citation type="journal article" date="2016" name="Environ. Microbiol.">
        <title>Genomic resolution of a cold subsurface aquifer community provides metabolic insights for novel microbes adapted to high CO concentrations.</title>
        <authorList>
            <person name="Probst A.J."/>
            <person name="Castelle C.J."/>
            <person name="Singh A."/>
            <person name="Brown C.T."/>
            <person name="Anantharaman K."/>
            <person name="Sharon I."/>
            <person name="Hug L.A."/>
            <person name="Burstein D."/>
            <person name="Emerson J.B."/>
            <person name="Thomas B.C."/>
            <person name="Banfield J.F."/>
        </authorList>
    </citation>
    <scope>NUCLEOTIDE SEQUENCE [LARGE SCALE GENOMIC DNA]</scope>
    <source>
        <strain evidence="4">CG2_30_33_13</strain>
    </source>
</reference>
<evidence type="ECO:0000256" key="1">
    <source>
        <dbReference type="ARBA" id="ARBA00023239"/>
    </source>
</evidence>
<accession>A0A1J5GB01</accession>
<evidence type="ECO:0000313" key="7">
    <source>
        <dbReference type="EMBL" id="PJB57159.1"/>
    </source>
</evidence>
<accession>A0A2M7K5B6</accession>
<evidence type="ECO:0000313" key="10">
    <source>
        <dbReference type="Proteomes" id="UP000230646"/>
    </source>
</evidence>
<evidence type="ECO:0000259" key="3">
    <source>
        <dbReference type="Pfam" id="PF04909"/>
    </source>
</evidence>
<dbReference type="RefSeq" id="WP_406607803.1">
    <property type="nucleotide sequence ID" value="NZ_PFKO01000253.1"/>
</dbReference>
<accession>A0A2M7PNF9</accession>
<evidence type="ECO:0000313" key="9">
    <source>
        <dbReference type="Proteomes" id="UP000228560"/>
    </source>
</evidence>
<organism evidence="4 8">
    <name type="scientific">Candidatus Infernicultor aquiphilus</name>
    <dbReference type="NCBI Taxonomy" id="1805029"/>
    <lineage>
        <taxon>Bacteria</taxon>
        <taxon>Pseudomonadati</taxon>
        <taxon>Atribacterota</taxon>
        <taxon>Candidatus Phoenicimicrobiia</taxon>
        <taxon>Candidatus Pheonicimicrobiales</taxon>
        <taxon>Candidatus Phoenicimicrobiaceae</taxon>
        <taxon>Candidatus Infernicultor</taxon>
    </lineage>
</organism>
<dbReference type="GO" id="GO:0016787">
    <property type="term" value="F:hydrolase activity"/>
    <property type="evidence" value="ECO:0007669"/>
    <property type="project" value="InterPro"/>
</dbReference>
<dbReference type="Proteomes" id="UP000228560">
    <property type="component" value="Unassembled WGS sequence"/>
</dbReference>
<evidence type="ECO:0000313" key="8">
    <source>
        <dbReference type="Proteomes" id="UP000182763"/>
    </source>
</evidence>
<keyword evidence="2" id="KW-1133">Transmembrane helix</keyword>
<dbReference type="InterPro" id="IPR032466">
    <property type="entry name" value="Metal_Hydrolase"/>
</dbReference>
<comment type="caution">
    <text evidence="4">The sequence shown here is derived from an EMBL/GenBank/DDBJ whole genome shotgun (WGS) entry which is preliminary data.</text>
</comment>
<dbReference type="InterPro" id="IPR006680">
    <property type="entry name" value="Amidohydro-rel"/>
</dbReference>
<dbReference type="Proteomes" id="UP000231493">
    <property type="component" value="Unassembled WGS sequence"/>
</dbReference>
<keyword evidence="1" id="KW-0456">Lyase</keyword>